<proteinExistence type="predicted"/>
<organism evidence="4 5">
    <name type="scientific">Deinococcus ruber</name>
    <dbReference type="NCBI Taxonomy" id="1848197"/>
    <lineage>
        <taxon>Bacteria</taxon>
        <taxon>Thermotogati</taxon>
        <taxon>Deinococcota</taxon>
        <taxon>Deinococci</taxon>
        <taxon>Deinococcales</taxon>
        <taxon>Deinococcaceae</taxon>
        <taxon>Deinococcus</taxon>
    </lineage>
</organism>
<dbReference type="InterPro" id="IPR011251">
    <property type="entry name" value="Luciferase-like_dom"/>
</dbReference>
<gene>
    <name evidence="4" type="ORF">GCM10008957_20720</name>
</gene>
<dbReference type="EMBL" id="BMQL01000009">
    <property type="protein sequence ID" value="GGR07876.1"/>
    <property type="molecule type" value="Genomic_DNA"/>
</dbReference>
<comment type="caution">
    <text evidence="4">The sequence shown here is derived from an EMBL/GenBank/DDBJ whole genome shotgun (WGS) entry which is preliminary data.</text>
</comment>
<dbReference type="GO" id="GO:0005829">
    <property type="term" value="C:cytosol"/>
    <property type="evidence" value="ECO:0007669"/>
    <property type="project" value="TreeGrafter"/>
</dbReference>
<dbReference type="PANTHER" id="PTHR30137">
    <property type="entry name" value="LUCIFERASE-LIKE MONOOXYGENASE"/>
    <property type="match status" value="1"/>
</dbReference>
<protein>
    <submittedName>
        <fullName evidence="4">Luciferase</fullName>
    </submittedName>
</protein>
<evidence type="ECO:0000256" key="2">
    <source>
        <dbReference type="ARBA" id="ARBA00023033"/>
    </source>
</evidence>
<accession>A0A918F789</accession>
<keyword evidence="2" id="KW-0503">Monooxygenase</keyword>
<dbReference type="GO" id="GO:0016705">
    <property type="term" value="F:oxidoreductase activity, acting on paired donors, with incorporation or reduction of molecular oxygen"/>
    <property type="evidence" value="ECO:0007669"/>
    <property type="project" value="InterPro"/>
</dbReference>
<evidence type="ECO:0000256" key="1">
    <source>
        <dbReference type="ARBA" id="ARBA00023002"/>
    </source>
</evidence>
<reference evidence="4" key="2">
    <citation type="submission" date="2020-09" db="EMBL/GenBank/DDBJ databases">
        <authorList>
            <person name="Sun Q."/>
            <person name="Ohkuma M."/>
        </authorList>
    </citation>
    <scope>NUCLEOTIDE SEQUENCE</scope>
    <source>
        <strain evidence="4">JCM 31311</strain>
    </source>
</reference>
<dbReference type="Pfam" id="PF00296">
    <property type="entry name" value="Bac_luciferase"/>
    <property type="match status" value="1"/>
</dbReference>
<feature type="domain" description="Luciferase-like" evidence="3">
    <location>
        <begin position="34"/>
        <end position="318"/>
    </location>
</feature>
<dbReference type="RefSeq" id="WP_189090034.1">
    <property type="nucleotide sequence ID" value="NZ_BMQL01000009.1"/>
</dbReference>
<evidence type="ECO:0000313" key="4">
    <source>
        <dbReference type="EMBL" id="GGR07876.1"/>
    </source>
</evidence>
<sequence>MTQTPASPAAPTPFQVGIYSFGERTADAATGLTVSPQQRVRDLLEEIELADQVGLDVYGVGEHHRPDFVISNPAMILAAAAPRTRNIRLTSAVTVLGTEDPVRVYQAFSTLDLISGGRAEIMAGRGSFIESFPLFIGGHPQDYDELFSEKLDLLLRLQQSDHISWKGRYRAPLSEVGVYPRPVQPSIPVWLGVGGTPASAQRAGEMGLPMALAIIGGMPERFQPFVHLYREAARAAGHDPALLPLGINSHGYLARTSQQAADEAYPAHAAVMNKLGRERGWPPLTRAHFEGDRSLRGASFVGDPQQVSEKILFQHELFGHQRFLLQTSVGTLPHAQIMKSIELLGTEVAPVVRAEIARRSAPAAAPLTSPVGVG</sequence>
<dbReference type="AlphaFoldDB" id="A0A918F789"/>
<dbReference type="GO" id="GO:0004497">
    <property type="term" value="F:monooxygenase activity"/>
    <property type="evidence" value="ECO:0007669"/>
    <property type="project" value="UniProtKB-KW"/>
</dbReference>
<dbReference type="NCBIfam" id="TIGR03858">
    <property type="entry name" value="LLM_2I7G"/>
    <property type="match status" value="1"/>
</dbReference>
<name>A0A918F789_9DEIO</name>
<dbReference type="Gene3D" id="3.20.20.30">
    <property type="entry name" value="Luciferase-like domain"/>
    <property type="match status" value="1"/>
</dbReference>
<keyword evidence="5" id="KW-1185">Reference proteome</keyword>
<evidence type="ECO:0000259" key="3">
    <source>
        <dbReference type="Pfam" id="PF00296"/>
    </source>
</evidence>
<dbReference type="Proteomes" id="UP000603865">
    <property type="component" value="Unassembled WGS sequence"/>
</dbReference>
<dbReference type="InterPro" id="IPR050766">
    <property type="entry name" value="Bact_Lucif_Oxidored"/>
</dbReference>
<dbReference type="InterPro" id="IPR022290">
    <property type="entry name" value="LLM_Atu2307-like"/>
</dbReference>
<dbReference type="InterPro" id="IPR036661">
    <property type="entry name" value="Luciferase-like_sf"/>
</dbReference>
<dbReference type="SUPFAM" id="SSF51679">
    <property type="entry name" value="Bacterial luciferase-like"/>
    <property type="match status" value="1"/>
</dbReference>
<keyword evidence="1" id="KW-0560">Oxidoreductase</keyword>
<reference evidence="4" key="1">
    <citation type="journal article" date="2014" name="Int. J. Syst. Evol. Microbiol.">
        <title>Complete genome sequence of Corynebacterium casei LMG S-19264T (=DSM 44701T), isolated from a smear-ripened cheese.</title>
        <authorList>
            <consortium name="US DOE Joint Genome Institute (JGI-PGF)"/>
            <person name="Walter F."/>
            <person name="Albersmeier A."/>
            <person name="Kalinowski J."/>
            <person name="Ruckert C."/>
        </authorList>
    </citation>
    <scope>NUCLEOTIDE SEQUENCE</scope>
    <source>
        <strain evidence="4">JCM 31311</strain>
    </source>
</reference>
<dbReference type="PANTHER" id="PTHR30137:SF8">
    <property type="entry name" value="BLR5498 PROTEIN"/>
    <property type="match status" value="1"/>
</dbReference>
<evidence type="ECO:0000313" key="5">
    <source>
        <dbReference type="Proteomes" id="UP000603865"/>
    </source>
</evidence>